<feature type="transmembrane region" description="Helical" evidence="4">
    <location>
        <begin position="33"/>
        <end position="57"/>
    </location>
</feature>
<dbReference type="InterPro" id="IPR001680">
    <property type="entry name" value="WD40_rpt"/>
</dbReference>
<dbReference type="InterPro" id="IPR015943">
    <property type="entry name" value="WD40/YVTN_repeat-like_dom_sf"/>
</dbReference>
<evidence type="ECO:0000256" key="1">
    <source>
        <dbReference type="ARBA" id="ARBA00022574"/>
    </source>
</evidence>
<dbReference type="InterPro" id="IPR036322">
    <property type="entry name" value="WD40_repeat_dom_sf"/>
</dbReference>
<evidence type="ECO:0000313" key="5">
    <source>
        <dbReference type="EMBL" id="CAE0367851.1"/>
    </source>
</evidence>
<reference evidence="5" key="1">
    <citation type="submission" date="2021-01" db="EMBL/GenBank/DDBJ databases">
        <authorList>
            <person name="Corre E."/>
            <person name="Pelletier E."/>
            <person name="Niang G."/>
            <person name="Scheremetjew M."/>
            <person name="Finn R."/>
            <person name="Kale V."/>
            <person name="Holt S."/>
            <person name="Cochrane G."/>
            <person name="Meng A."/>
            <person name="Brown T."/>
            <person name="Cohen L."/>
        </authorList>
    </citation>
    <scope>NUCLEOTIDE SEQUENCE</scope>
    <source>
        <strain evidence="5">CCMP1510</strain>
    </source>
</reference>
<dbReference type="SUPFAM" id="SSF50978">
    <property type="entry name" value="WD40 repeat-like"/>
    <property type="match status" value="1"/>
</dbReference>
<keyword evidence="4" id="KW-0472">Membrane</keyword>
<evidence type="ECO:0008006" key="6">
    <source>
        <dbReference type="Google" id="ProtNLM"/>
    </source>
</evidence>
<dbReference type="PROSITE" id="PS00678">
    <property type="entry name" value="WD_REPEATS_1"/>
    <property type="match status" value="2"/>
</dbReference>
<evidence type="ECO:0000256" key="2">
    <source>
        <dbReference type="ARBA" id="ARBA00022737"/>
    </source>
</evidence>
<dbReference type="PROSITE" id="PS50294">
    <property type="entry name" value="WD_REPEATS_REGION"/>
    <property type="match status" value="2"/>
</dbReference>
<keyword evidence="1 3" id="KW-0853">WD repeat</keyword>
<keyword evidence="4" id="KW-0812">Transmembrane</keyword>
<sequence>MASGSTDATVIIWDVKNGNYTMMRLLSRCINGIINGIYCSLLLFYFLFCLYFSSLCYPRQGRGPRERFNSFDLLGWYMSGARYVQSMRNRLRERLGIFLGLTRIRTLRYHPGGVRLLAFSPDGSILASGSCDWDKNKTVMIWDVKNGNRIRTLGCSFQFLPTHFAGLFSSVHSDAVNALAFSPDGSILASGSKDNTVMIWDTKNGSYWLRALVKQS</sequence>
<dbReference type="InterPro" id="IPR019775">
    <property type="entry name" value="WD40_repeat_CS"/>
</dbReference>
<name>A0A7S3JZ99_9STRA</name>
<keyword evidence="2" id="KW-0677">Repeat</keyword>
<dbReference type="EMBL" id="HBIJ01012676">
    <property type="protein sequence ID" value="CAE0367851.1"/>
    <property type="molecule type" value="Transcribed_RNA"/>
</dbReference>
<dbReference type="PANTHER" id="PTHR19879:SF9">
    <property type="entry name" value="TRANSCRIPTION INITIATION FACTOR TFIID SUBUNIT 5"/>
    <property type="match status" value="1"/>
</dbReference>
<dbReference type="SMART" id="SM00320">
    <property type="entry name" value="WD40"/>
    <property type="match status" value="2"/>
</dbReference>
<evidence type="ECO:0000256" key="4">
    <source>
        <dbReference type="SAM" id="Phobius"/>
    </source>
</evidence>
<dbReference type="InterPro" id="IPR020472">
    <property type="entry name" value="WD40_PAC1"/>
</dbReference>
<gene>
    <name evidence="5" type="ORF">ALAG00032_LOCUS8608</name>
</gene>
<accession>A0A7S3JZ99</accession>
<dbReference type="PANTHER" id="PTHR19879">
    <property type="entry name" value="TRANSCRIPTION INITIATION FACTOR TFIID"/>
    <property type="match status" value="1"/>
</dbReference>
<dbReference type="Gene3D" id="2.130.10.10">
    <property type="entry name" value="YVTN repeat-like/Quinoprotein amine dehydrogenase"/>
    <property type="match status" value="1"/>
</dbReference>
<proteinExistence type="predicted"/>
<dbReference type="AlphaFoldDB" id="A0A7S3JZ99"/>
<evidence type="ECO:0000256" key="3">
    <source>
        <dbReference type="PROSITE-ProRule" id="PRU00221"/>
    </source>
</evidence>
<dbReference type="PRINTS" id="PR00320">
    <property type="entry name" value="GPROTEINBRPT"/>
</dbReference>
<organism evidence="5">
    <name type="scientific">Aureoumbra lagunensis</name>
    <dbReference type="NCBI Taxonomy" id="44058"/>
    <lineage>
        <taxon>Eukaryota</taxon>
        <taxon>Sar</taxon>
        <taxon>Stramenopiles</taxon>
        <taxon>Ochrophyta</taxon>
        <taxon>Pelagophyceae</taxon>
        <taxon>Pelagomonadales</taxon>
        <taxon>Aureoumbra</taxon>
    </lineage>
</organism>
<keyword evidence="4" id="KW-1133">Transmembrane helix</keyword>
<protein>
    <recommendedName>
        <fullName evidence="6">Anaphase-promoting complex subunit 4 WD40 domain-containing protein</fullName>
    </recommendedName>
</protein>
<dbReference type="Pfam" id="PF00400">
    <property type="entry name" value="WD40"/>
    <property type="match status" value="2"/>
</dbReference>
<feature type="repeat" description="WD" evidence="3">
    <location>
        <begin position="169"/>
        <end position="206"/>
    </location>
</feature>
<feature type="repeat" description="WD" evidence="3">
    <location>
        <begin position="1"/>
        <end position="23"/>
    </location>
</feature>
<dbReference type="PROSITE" id="PS50082">
    <property type="entry name" value="WD_REPEATS_2"/>
    <property type="match status" value="2"/>
</dbReference>